<protein>
    <submittedName>
        <fullName evidence="1">Uncharacterized protein</fullName>
    </submittedName>
</protein>
<dbReference type="AlphaFoldDB" id="A0A0E9TZJ8"/>
<sequence length="32" mass="3901">MEYIYVSFLFFQYDLYICATCRTCFSAIFIEV</sequence>
<organism evidence="1">
    <name type="scientific">Anguilla anguilla</name>
    <name type="common">European freshwater eel</name>
    <name type="synonym">Muraena anguilla</name>
    <dbReference type="NCBI Taxonomy" id="7936"/>
    <lineage>
        <taxon>Eukaryota</taxon>
        <taxon>Metazoa</taxon>
        <taxon>Chordata</taxon>
        <taxon>Craniata</taxon>
        <taxon>Vertebrata</taxon>
        <taxon>Euteleostomi</taxon>
        <taxon>Actinopterygii</taxon>
        <taxon>Neopterygii</taxon>
        <taxon>Teleostei</taxon>
        <taxon>Anguilliformes</taxon>
        <taxon>Anguillidae</taxon>
        <taxon>Anguilla</taxon>
    </lineage>
</organism>
<reference evidence="1" key="2">
    <citation type="journal article" date="2015" name="Fish Shellfish Immunol.">
        <title>Early steps in the European eel (Anguilla anguilla)-Vibrio vulnificus interaction in the gills: Role of the RtxA13 toxin.</title>
        <authorList>
            <person name="Callol A."/>
            <person name="Pajuelo D."/>
            <person name="Ebbesson L."/>
            <person name="Teles M."/>
            <person name="MacKenzie S."/>
            <person name="Amaro C."/>
        </authorList>
    </citation>
    <scope>NUCLEOTIDE SEQUENCE</scope>
</reference>
<dbReference type="EMBL" id="GBXM01049680">
    <property type="protein sequence ID" value="JAH58897.1"/>
    <property type="molecule type" value="Transcribed_RNA"/>
</dbReference>
<evidence type="ECO:0000313" key="1">
    <source>
        <dbReference type="EMBL" id="JAH58897.1"/>
    </source>
</evidence>
<accession>A0A0E9TZJ8</accession>
<reference evidence="1" key="1">
    <citation type="submission" date="2014-11" db="EMBL/GenBank/DDBJ databases">
        <authorList>
            <person name="Amaro Gonzalez C."/>
        </authorList>
    </citation>
    <scope>NUCLEOTIDE SEQUENCE</scope>
</reference>
<proteinExistence type="predicted"/>
<name>A0A0E9TZJ8_ANGAN</name>